<dbReference type="EC" id="3.1.26.4" evidence="2"/>
<protein>
    <recommendedName>
        <fullName evidence="11">Gypsy retrotransposon integrase-like protein 1</fullName>
        <ecNumber evidence="2">3.1.26.4</ecNumber>
    </recommendedName>
</protein>
<keyword evidence="4" id="KW-0808">Transferase</keyword>
<keyword evidence="7" id="KW-0255">Endonuclease</keyword>
<dbReference type="FunFam" id="3.10.10.10:FF:000007">
    <property type="entry name" value="Retrovirus-related Pol polyprotein from transposon 17.6-like Protein"/>
    <property type="match status" value="1"/>
</dbReference>
<dbReference type="Proteomes" id="UP001501920">
    <property type="component" value="Chromosome 16"/>
</dbReference>
<dbReference type="InterPro" id="IPR041588">
    <property type="entry name" value="Integrase_H2C2"/>
</dbReference>
<dbReference type="Gene3D" id="3.30.70.270">
    <property type="match status" value="2"/>
</dbReference>
<dbReference type="InterPro" id="IPR050951">
    <property type="entry name" value="Retrovirus_Pol_polyprotein"/>
</dbReference>
<dbReference type="GO" id="GO:0015074">
    <property type="term" value="P:DNA integration"/>
    <property type="evidence" value="ECO:0007669"/>
    <property type="project" value="InterPro"/>
</dbReference>
<dbReference type="FunFam" id="3.30.420.10:FF:000032">
    <property type="entry name" value="Retrovirus-related Pol polyprotein from transposon 297-like Protein"/>
    <property type="match status" value="1"/>
</dbReference>
<dbReference type="SUPFAM" id="SSF50630">
    <property type="entry name" value="Acid proteases"/>
    <property type="match status" value="1"/>
</dbReference>
<feature type="compositionally biased region" description="Basic and acidic residues" evidence="12">
    <location>
        <begin position="1257"/>
        <end position="1272"/>
    </location>
</feature>
<gene>
    <name evidence="15" type="primary">PNPLA6</name>
</gene>
<keyword evidence="3" id="KW-0645">Protease</keyword>
<reference evidence="15" key="2">
    <citation type="submission" date="2025-08" db="UniProtKB">
        <authorList>
            <consortium name="Ensembl"/>
        </authorList>
    </citation>
    <scope>IDENTIFICATION</scope>
</reference>
<feature type="region of interest" description="Disordered" evidence="12">
    <location>
        <begin position="1248"/>
        <end position="1280"/>
    </location>
</feature>
<dbReference type="Ensembl" id="ENSPNAT00000048889.1">
    <property type="protein sequence ID" value="ENSPNAP00000071989.1"/>
    <property type="gene ID" value="ENSPNAG00000032956.1"/>
</dbReference>
<dbReference type="FunFam" id="3.10.20.370:FF:000001">
    <property type="entry name" value="Retrovirus-related Pol polyprotein from transposon 17.6-like protein"/>
    <property type="match status" value="1"/>
</dbReference>
<dbReference type="PANTHER" id="PTHR37984:SF5">
    <property type="entry name" value="PROTEIN NYNRIN-LIKE"/>
    <property type="match status" value="1"/>
</dbReference>
<evidence type="ECO:0000256" key="1">
    <source>
        <dbReference type="ARBA" id="ARBA00010879"/>
    </source>
</evidence>
<evidence type="ECO:0000259" key="14">
    <source>
        <dbReference type="PROSITE" id="PS50994"/>
    </source>
</evidence>
<evidence type="ECO:0000313" key="16">
    <source>
        <dbReference type="Proteomes" id="UP001501920"/>
    </source>
</evidence>
<dbReference type="PROSITE" id="PS50994">
    <property type="entry name" value="INTEGRASE"/>
    <property type="match status" value="1"/>
</dbReference>
<evidence type="ECO:0000259" key="13">
    <source>
        <dbReference type="PROSITE" id="PS50878"/>
    </source>
</evidence>
<evidence type="ECO:0000256" key="6">
    <source>
        <dbReference type="ARBA" id="ARBA00022722"/>
    </source>
</evidence>
<sequence length="1367" mass="153410">MGVCPVIDVCMGGVSVPCLLDTGSMVTTVTETFFNQHFQSVVRPLQQCRWLQLRAANGLEVPYIGYLELDMQVLGRTLAAMGVLVIRDPVDPHSKIQKSRVPGLLGMNVIGQCYRELFEQHGSTLFQAPPLQSVGYVWKQAFKECHQLDCLPLSGCLGPVKVAGRMAIRIPAGSVQLVEAIGNQHVGSSLQSVLLEPGNSKLPPGILLSRAYLSFSRGQTWVPVVNVETRDVWLPPRTVLGSLFLVALQTKNPVVILEERVEDQGSVAIIQALQVEGQPLDLSNLSWPTLSLAQGQKGKELLQRYSGVFSQTEGDLGCTSLVQHEIPLIDDTPVRQRYRRLPPSQYEQVKAHIQELLEREVVRVSCSPYSSPIVVVQKKDGTLRLCVDYRQLNTKTRKDAYPLPRIEESLDALAGARLFSTLDLTSGYNQVLMAEKDKPKTAFCTPFGLFEFNRMPFGLCNAPSTFQRLMERIFGDERFQSLLLYLDDIVVFSSSFESHLQRLEMVLGRLQQHNLKLKLEKCHFFQDEVHYLGHVISASGVATDPDKITAVSEWQRPTTVKELRSFLGFASYYRRFVPQFARYAAPLHKLVATLQGAKSRPRLSLLDGHWSDECEEAFRLLKDKLVTAPVLAYADFAKPFILEVDASHTGLGAVLSQEQEGKPRPVAYASRGLHPTERNMSNYSSMKLELLGLKWAITEKFREYLLGAKFTVLTDNNPLSYLQTAKLGAVEQRWASQLALFNFDIKYRPGSTNRAADALSRQPDLPAPSYIEDLAPGFSVPPIGPNLSGGPPCVGSLATIDALPIRRKVDLVALQSADPTIGAFLVYWGRGRPPSSEERAMEKKPVLGLVKHWKRIRERGGVLYRLTHGPGEYKEFLQLLLPETLQAEVLTALHDDHGHQGCERTAYLVRQRCYWPQMGKDIERWCQQCARCVVAKAKFPKVRTFPGHLSASKPLEILAIDFTLLEKASDGRENVLVVTDVFSKFTQAFPTSDQKANTVVRTLIEKWFYVYGVPQRIHSDQGRCFEGEMLKALCKLYGIQKSRTTPYHPEGNGQCERFNRTMHDLLRTLPVEKKRRWPQQLPQLLFAYNTTVHQSTGHTPYELMFGRKPQLPIDALLGVAEEEIVEGMVGDWVQEQQEFLRFAYASAQRQLTAATRRQVPTSLKGIAPVLPYGTIVYRRNHLQGRNKIQDIWDSTPYEVVKCLDGGGRVYTIRQVDGLGPTRVYTIRQVDGLGPTRNLHRSELRVVPGQVTSPVASQREHSSRVESVEEHSTESSSEEDSIFGQWMVRQEAVPELDLNIEPVGNLVPPEPELSPSVASVPVRRSARKTAGQHSNLYNLPRSVTFQHEEVGATAQPSLNTVQCFFRPW</sequence>
<comment type="similarity">
    <text evidence="1">Belongs to the beta type-B retroviral polymerase family. HERV class-II K(HML-2) pol subfamily.</text>
</comment>
<dbReference type="GO" id="GO:0008233">
    <property type="term" value="F:peptidase activity"/>
    <property type="evidence" value="ECO:0007669"/>
    <property type="project" value="UniProtKB-KW"/>
</dbReference>
<name>A0AAR2LBB7_PYGNA</name>
<dbReference type="InterPro" id="IPR021109">
    <property type="entry name" value="Peptidase_aspartic_dom_sf"/>
</dbReference>
<evidence type="ECO:0000256" key="4">
    <source>
        <dbReference type="ARBA" id="ARBA00022679"/>
    </source>
</evidence>
<dbReference type="GO" id="GO:0003676">
    <property type="term" value="F:nucleic acid binding"/>
    <property type="evidence" value="ECO:0007669"/>
    <property type="project" value="InterPro"/>
</dbReference>
<evidence type="ECO:0000256" key="10">
    <source>
        <dbReference type="ARBA" id="ARBA00023268"/>
    </source>
</evidence>
<reference evidence="15 16" key="1">
    <citation type="submission" date="2020-10" db="EMBL/GenBank/DDBJ databases">
        <title>Pygocentrus nattereri (red-bellied piranha) genome, fPygNat1, primary haplotype.</title>
        <authorList>
            <person name="Myers G."/>
            <person name="Meyer A."/>
            <person name="Karagic N."/>
            <person name="Pippel M."/>
            <person name="Winkler S."/>
            <person name="Tracey A."/>
            <person name="Wood J."/>
            <person name="Formenti G."/>
            <person name="Howe K."/>
            <person name="Fedrigo O."/>
            <person name="Jarvis E.D."/>
        </authorList>
    </citation>
    <scope>NUCLEOTIDE SEQUENCE [LARGE SCALE GENOMIC DNA]</scope>
</reference>
<dbReference type="Gene3D" id="3.10.20.370">
    <property type="match status" value="1"/>
</dbReference>
<dbReference type="Pfam" id="PF00078">
    <property type="entry name" value="RVT_1"/>
    <property type="match status" value="1"/>
</dbReference>
<evidence type="ECO:0000256" key="5">
    <source>
        <dbReference type="ARBA" id="ARBA00022695"/>
    </source>
</evidence>
<keyword evidence="16" id="KW-1185">Reference proteome</keyword>
<dbReference type="InterPro" id="IPR043128">
    <property type="entry name" value="Rev_trsase/Diguanyl_cyclase"/>
</dbReference>
<evidence type="ECO:0000256" key="12">
    <source>
        <dbReference type="SAM" id="MobiDB-lite"/>
    </source>
</evidence>
<evidence type="ECO:0000256" key="8">
    <source>
        <dbReference type="ARBA" id="ARBA00022801"/>
    </source>
</evidence>
<dbReference type="Gene3D" id="3.30.420.10">
    <property type="entry name" value="Ribonuclease H-like superfamily/Ribonuclease H"/>
    <property type="match status" value="1"/>
</dbReference>
<dbReference type="CDD" id="cd01647">
    <property type="entry name" value="RT_LTR"/>
    <property type="match status" value="1"/>
</dbReference>
<dbReference type="SUPFAM" id="SSF53098">
    <property type="entry name" value="Ribonuclease H-like"/>
    <property type="match status" value="1"/>
</dbReference>
<dbReference type="InterPro" id="IPR043502">
    <property type="entry name" value="DNA/RNA_pol_sf"/>
</dbReference>
<dbReference type="InterPro" id="IPR000477">
    <property type="entry name" value="RT_dom"/>
</dbReference>
<dbReference type="FunFam" id="3.30.70.270:FF:000020">
    <property type="entry name" value="Transposon Tf2-6 polyprotein-like Protein"/>
    <property type="match status" value="1"/>
</dbReference>
<dbReference type="Pfam" id="PF17921">
    <property type="entry name" value="Integrase_H2C2"/>
    <property type="match status" value="1"/>
</dbReference>
<dbReference type="PROSITE" id="PS50878">
    <property type="entry name" value="RT_POL"/>
    <property type="match status" value="1"/>
</dbReference>
<dbReference type="GeneTree" id="ENSGT01100000263500"/>
<dbReference type="InterPro" id="IPR041577">
    <property type="entry name" value="RT_RNaseH_2"/>
</dbReference>
<accession>A0AAR2LBB7</accession>
<dbReference type="Pfam" id="PF17919">
    <property type="entry name" value="RT_RNaseH_2"/>
    <property type="match status" value="1"/>
</dbReference>
<dbReference type="InterPro" id="IPR001584">
    <property type="entry name" value="Integrase_cat-core"/>
</dbReference>
<evidence type="ECO:0000256" key="9">
    <source>
        <dbReference type="ARBA" id="ARBA00022918"/>
    </source>
</evidence>
<dbReference type="GO" id="GO:0006508">
    <property type="term" value="P:proteolysis"/>
    <property type="evidence" value="ECO:0007669"/>
    <property type="project" value="UniProtKB-KW"/>
</dbReference>
<dbReference type="GO" id="GO:0003964">
    <property type="term" value="F:RNA-directed DNA polymerase activity"/>
    <property type="evidence" value="ECO:0007669"/>
    <property type="project" value="UniProtKB-KW"/>
</dbReference>
<dbReference type="InterPro" id="IPR012337">
    <property type="entry name" value="RNaseH-like_sf"/>
</dbReference>
<evidence type="ECO:0000256" key="3">
    <source>
        <dbReference type="ARBA" id="ARBA00022670"/>
    </source>
</evidence>
<keyword evidence="6" id="KW-0540">Nuclease</keyword>
<dbReference type="Gene3D" id="1.10.340.70">
    <property type="match status" value="1"/>
</dbReference>
<dbReference type="Gene3D" id="3.10.10.10">
    <property type="entry name" value="HIV Type 1 Reverse Transcriptase, subunit A, domain 1"/>
    <property type="match status" value="1"/>
</dbReference>
<evidence type="ECO:0000256" key="7">
    <source>
        <dbReference type="ARBA" id="ARBA00022759"/>
    </source>
</evidence>
<proteinExistence type="inferred from homology"/>
<dbReference type="Pfam" id="PF00665">
    <property type="entry name" value="rve"/>
    <property type="match status" value="1"/>
</dbReference>
<dbReference type="GO" id="GO:0004523">
    <property type="term" value="F:RNA-DNA hybrid ribonuclease activity"/>
    <property type="evidence" value="ECO:0007669"/>
    <property type="project" value="UniProtKB-EC"/>
</dbReference>
<reference evidence="15" key="3">
    <citation type="submission" date="2025-09" db="UniProtKB">
        <authorList>
            <consortium name="Ensembl"/>
        </authorList>
    </citation>
    <scope>IDENTIFICATION</scope>
</reference>
<feature type="domain" description="Integrase catalytic" evidence="14">
    <location>
        <begin position="950"/>
        <end position="1108"/>
    </location>
</feature>
<keyword evidence="9" id="KW-0695">RNA-directed DNA polymerase</keyword>
<dbReference type="SUPFAM" id="SSF56672">
    <property type="entry name" value="DNA/RNA polymerases"/>
    <property type="match status" value="1"/>
</dbReference>
<evidence type="ECO:0000313" key="15">
    <source>
        <dbReference type="Ensembl" id="ENSPNAP00000071989.1"/>
    </source>
</evidence>
<dbReference type="InterPro" id="IPR036397">
    <property type="entry name" value="RNaseH_sf"/>
</dbReference>
<keyword evidence="8" id="KW-0378">Hydrolase</keyword>
<dbReference type="PANTHER" id="PTHR37984">
    <property type="entry name" value="PROTEIN CBG26694"/>
    <property type="match status" value="1"/>
</dbReference>
<organism evidence="15 16">
    <name type="scientific">Pygocentrus nattereri</name>
    <name type="common">Red-bellied piranha</name>
    <dbReference type="NCBI Taxonomy" id="42514"/>
    <lineage>
        <taxon>Eukaryota</taxon>
        <taxon>Metazoa</taxon>
        <taxon>Chordata</taxon>
        <taxon>Craniata</taxon>
        <taxon>Vertebrata</taxon>
        <taxon>Euteleostomi</taxon>
        <taxon>Actinopterygii</taxon>
        <taxon>Neopterygii</taxon>
        <taxon>Teleostei</taxon>
        <taxon>Ostariophysi</taxon>
        <taxon>Characiformes</taxon>
        <taxon>Characoidei</taxon>
        <taxon>Pygocentrus</taxon>
    </lineage>
</organism>
<evidence type="ECO:0000256" key="11">
    <source>
        <dbReference type="ARBA" id="ARBA00039658"/>
    </source>
</evidence>
<dbReference type="FunFam" id="1.10.340.70:FF:000001">
    <property type="entry name" value="Retrovirus-related Pol polyprotein from transposon gypsy-like Protein"/>
    <property type="match status" value="1"/>
</dbReference>
<dbReference type="CDD" id="cd09274">
    <property type="entry name" value="RNase_HI_RT_Ty3"/>
    <property type="match status" value="1"/>
</dbReference>
<feature type="domain" description="Reverse transcriptase" evidence="13">
    <location>
        <begin position="357"/>
        <end position="536"/>
    </location>
</feature>
<evidence type="ECO:0000256" key="2">
    <source>
        <dbReference type="ARBA" id="ARBA00012180"/>
    </source>
</evidence>
<keyword evidence="10" id="KW-0511">Multifunctional enzyme</keyword>
<keyword evidence="5" id="KW-0548">Nucleotidyltransferase</keyword>